<proteinExistence type="predicted"/>
<evidence type="ECO:0000313" key="2">
    <source>
        <dbReference type="Proteomes" id="UP000289465"/>
    </source>
</evidence>
<sequence>MYFFLIKIEQVLEQWLIRRDGLRAARHPVRP</sequence>
<organism evidence="1 2">
    <name type="scientific">Achromobacter veterisilvae</name>
    <dbReference type="NCBI Taxonomy" id="2069367"/>
    <lineage>
        <taxon>Bacteria</taxon>
        <taxon>Pseudomonadati</taxon>
        <taxon>Pseudomonadota</taxon>
        <taxon>Betaproteobacteria</taxon>
        <taxon>Burkholderiales</taxon>
        <taxon>Alcaligenaceae</taxon>
        <taxon>Achromobacter</taxon>
    </lineage>
</organism>
<dbReference type="EMBL" id="UFQC01000009">
    <property type="protein sequence ID" value="SSW66399.1"/>
    <property type="molecule type" value="Genomic_DNA"/>
</dbReference>
<name>A0A446CEY7_9BURK</name>
<gene>
    <name evidence="1" type="ORF">AVE30378_02129</name>
</gene>
<evidence type="ECO:0000313" key="1">
    <source>
        <dbReference type="EMBL" id="SSW66399.1"/>
    </source>
</evidence>
<dbReference type="AlphaFoldDB" id="A0A446CEY7"/>
<protein>
    <submittedName>
        <fullName evidence="1">Uncharacterized protein</fullName>
    </submittedName>
</protein>
<dbReference type="Proteomes" id="UP000289465">
    <property type="component" value="Unassembled WGS sequence"/>
</dbReference>
<accession>A0A446CEY7</accession>
<reference evidence="1 2" key="1">
    <citation type="submission" date="2018-07" db="EMBL/GenBank/DDBJ databases">
        <authorList>
            <person name="Peeters C."/>
        </authorList>
    </citation>
    <scope>NUCLEOTIDE SEQUENCE [LARGE SCALE GENOMIC DNA]</scope>
    <source>
        <strain evidence="1 2">LMG 30378</strain>
    </source>
</reference>